<gene>
    <name evidence="1" type="ORF">SAMN05660337_0409</name>
</gene>
<dbReference type="OrthoDB" id="5472103at2"/>
<keyword evidence="2" id="KW-1185">Reference proteome</keyword>
<dbReference type="EMBL" id="FNGA01000001">
    <property type="protein sequence ID" value="SDK42564.1"/>
    <property type="molecule type" value="Genomic_DNA"/>
</dbReference>
<protein>
    <submittedName>
        <fullName evidence="1">Uncharacterized protein</fullName>
    </submittedName>
</protein>
<accession>A0A1G9BTQ0</accession>
<organism evidence="1 2">
    <name type="scientific">Maridesulfovibrio ferrireducens</name>
    <dbReference type="NCBI Taxonomy" id="246191"/>
    <lineage>
        <taxon>Bacteria</taxon>
        <taxon>Pseudomonadati</taxon>
        <taxon>Thermodesulfobacteriota</taxon>
        <taxon>Desulfovibrionia</taxon>
        <taxon>Desulfovibrionales</taxon>
        <taxon>Desulfovibrionaceae</taxon>
        <taxon>Maridesulfovibrio</taxon>
    </lineage>
</organism>
<dbReference type="RefSeq" id="WP_092157743.1">
    <property type="nucleotide sequence ID" value="NZ_FNGA01000001.1"/>
</dbReference>
<evidence type="ECO:0000313" key="1">
    <source>
        <dbReference type="EMBL" id="SDK42564.1"/>
    </source>
</evidence>
<evidence type="ECO:0000313" key="2">
    <source>
        <dbReference type="Proteomes" id="UP000199053"/>
    </source>
</evidence>
<name>A0A1G9BTQ0_9BACT</name>
<dbReference type="Proteomes" id="UP000199053">
    <property type="component" value="Unassembled WGS sequence"/>
</dbReference>
<dbReference type="AlphaFoldDB" id="A0A1G9BTQ0"/>
<proteinExistence type="predicted"/>
<sequence>MAIAVFDIGLSVEAVSLFLMIESLEGGKIDASQNCTAPRQVVTTKNCLEKWNADEGDFHSAVKELVARNVISDAHSEFKILSSDVWITK</sequence>
<reference evidence="2" key="1">
    <citation type="submission" date="2016-10" db="EMBL/GenBank/DDBJ databases">
        <authorList>
            <person name="Varghese N."/>
            <person name="Submissions S."/>
        </authorList>
    </citation>
    <scope>NUCLEOTIDE SEQUENCE [LARGE SCALE GENOMIC DNA]</scope>
    <source>
        <strain evidence="2">DSM 16995</strain>
    </source>
</reference>
<dbReference type="STRING" id="246191.SAMN05660337_0409"/>